<keyword evidence="4 7" id="KW-0812">Transmembrane</keyword>
<keyword evidence="6 7" id="KW-0472">Membrane</keyword>
<feature type="transmembrane region" description="Helical" evidence="7">
    <location>
        <begin position="77"/>
        <end position="104"/>
    </location>
</feature>
<dbReference type="PANTHER" id="PTHR43663">
    <property type="entry name" value="CHROMATE TRANSPORT PROTEIN-RELATED"/>
    <property type="match status" value="1"/>
</dbReference>
<evidence type="ECO:0000256" key="6">
    <source>
        <dbReference type="ARBA" id="ARBA00023136"/>
    </source>
</evidence>
<dbReference type="GO" id="GO:0005886">
    <property type="term" value="C:plasma membrane"/>
    <property type="evidence" value="ECO:0007669"/>
    <property type="project" value="UniProtKB-SubCell"/>
</dbReference>
<dbReference type="GO" id="GO:0015109">
    <property type="term" value="F:chromate transmembrane transporter activity"/>
    <property type="evidence" value="ECO:0007669"/>
    <property type="project" value="InterPro"/>
</dbReference>
<name>A0A0A5FYX1_9BACI</name>
<keyword evidence="3" id="KW-1003">Cell membrane</keyword>
<keyword evidence="9" id="KW-1185">Reference proteome</keyword>
<reference evidence="8 9" key="1">
    <citation type="submission" date="2013-08" db="EMBL/GenBank/DDBJ databases">
        <authorList>
            <person name="Huang J."/>
            <person name="Wang G."/>
        </authorList>
    </citation>
    <scope>NUCLEOTIDE SEQUENCE [LARGE SCALE GENOMIC DNA]</scope>
    <source>
        <strain evidence="8 9">BH030004</strain>
    </source>
</reference>
<dbReference type="RefSeq" id="WP_036843199.1">
    <property type="nucleotide sequence ID" value="NZ_AULJ01000065.1"/>
</dbReference>
<evidence type="ECO:0000256" key="1">
    <source>
        <dbReference type="ARBA" id="ARBA00004651"/>
    </source>
</evidence>
<evidence type="ECO:0000313" key="9">
    <source>
        <dbReference type="Proteomes" id="UP000030403"/>
    </source>
</evidence>
<sequence>MNVHKLWKLFITFVKISPLTFGGGFAMIPHLENEFVKKKQWLDGEDIPDLFAFSQSVPGSIAVNSSIIIGYQIAGRIGAVCALMGIILPTFLIIMTLAILFLGIQDQPMVQAAFLGIRPAIVGLILYAAYKIGRKAILDKKTLLILVGTVGLLLFTPLSPIHLILIGGLLGISLLRFNFYKK</sequence>
<organism evidence="8 9">
    <name type="scientific">Pontibacillus marinus BH030004 = DSM 16465</name>
    <dbReference type="NCBI Taxonomy" id="1385511"/>
    <lineage>
        <taxon>Bacteria</taxon>
        <taxon>Bacillati</taxon>
        <taxon>Bacillota</taxon>
        <taxon>Bacilli</taxon>
        <taxon>Bacillales</taxon>
        <taxon>Bacillaceae</taxon>
        <taxon>Pontibacillus</taxon>
    </lineage>
</organism>
<feature type="transmembrane region" description="Helical" evidence="7">
    <location>
        <begin position="142"/>
        <end position="175"/>
    </location>
</feature>
<proteinExistence type="inferred from homology"/>
<accession>A0A0A5FYX1</accession>
<feature type="transmembrane region" description="Helical" evidence="7">
    <location>
        <begin position="6"/>
        <end position="28"/>
    </location>
</feature>
<feature type="transmembrane region" description="Helical" evidence="7">
    <location>
        <begin position="110"/>
        <end position="130"/>
    </location>
</feature>
<evidence type="ECO:0000256" key="2">
    <source>
        <dbReference type="ARBA" id="ARBA00005262"/>
    </source>
</evidence>
<dbReference type="EMBL" id="AVPF01000071">
    <property type="protein sequence ID" value="KGX83995.1"/>
    <property type="molecule type" value="Genomic_DNA"/>
</dbReference>
<dbReference type="AlphaFoldDB" id="A0A0A5FYX1"/>
<evidence type="ECO:0000256" key="3">
    <source>
        <dbReference type="ARBA" id="ARBA00022475"/>
    </source>
</evidence>
<keyword evidence="5 7" id="KW-1133">Transmembrane helix</keyword>
<evidence type="ECO:0008006" key="10">
    <source>
        <dbReference type="Google" id="ProtNLM"/>
    </source>
</evidence>
<evidence type="ECO:0000313" key="8">
    <source>
        <dbReference type="EMBL" id="KGX83995.1"/>
    </source>
</evidence>
<dbReference type="Pfam" id="PF02417">
    <property type="entry name" value="Chromate_transp"/>
    <property type="match status" value="1"/>
</dbReference>
<dbReference type="InterPro" id="IPR052518">
    <property type="entry name" value="CHR_Transporter"/>
</dbReference>
<dbReference type="OrthoDB" id="9027281at2"/>
<dbReference type="eggNOG" id="COG2059">
    <property type="taxonomic scope" value="Bacteria"/>
</dbReference>
<protein>
    <recommendedName>
        <fullName evidence="10">Chromate transporter</fullName>
    </recommendedName>
</protein>
<evidence type="ECO:0000256" key="4">
    <source>
        <dbReference type="ARBA" id="ARBA00022692"/>
    </source>
</evidence>
<dbReference type="STRING" id="1385511.GCA_000425225_03980"/>
<comment type="subcellular location">
    <subcellularLocation>
        <location evidence="1">Cell membrane</location>
        <topology evidence="1">Multi-pass membrane protein</topology>
    </subcellularLocation>
</comment>
<dbReference type="InterPro" id="IPR003370">
    <property type="entry name" value="Chromate_transpt"/>
</dbReference>
<dbReference type="Proteomes" id="UP000030403">
    <property type="component" value="Unassembled WGS sequence"/>
</dbReference>
<comment type="caution">
    <text evidence="8">The sequence shown here is derived from an EMBL/GenBank/DDBJ whole genome shotgun (WGS) entry which is preliminary data.</text>
</comment>
<comment type="similarity">
    <text evidence="2">Belongs to the chromate ion transporter (CHR) (TC 2.A.51) family.</text>
</comment>
<dbReference type="PANTHER" id="PTHR43663:SF2">
    <property type="entry name" value="CHROMATE TRANSPORT PROTEIN-RELATED"/>
    <property type="match status" value="1"/>
</dbReference>
<evidence type="ECO:0000256" key="5">
    <source>
        <dbReference type="ARBA" id="ARBA00022989"/>
    </source>
</evidence>
<evidence type="ECO:0000256" key="7">
    <source>
        <dbReference type="SAM" id="Phobius"/>
    </source>
</evidence>
<gene>
    <name evidence="8" type="ORF">N783_19615</name>
</gene>